<dbReference type="InterPro" id="IPR009480">
    <property type="entry name" value="Equine_IAV_S2"/>
</dbReference>
<protein>
    <submittedName>
        <fullName evidence="1">S2</fullName>
    </submittedName>
</protein>
<proteinExistence type="predicted"/>
<reference evidence="1" key="1">
    <citation type="submission" date="2018-07" db="EMBL/GenBank/DDBJ databases">
        <title>Characterisation of EIAV strains.</title>
        <authorList>
            <person name="Dorey-Robinson D.L.W."/>
            <person name="Choudhury B."/>
            <person name="Steinbach F."/>
        </authorList>
    </citation>
    <scope>NUCLEOTIDE SEQUENCE</scope>
    <source>
        <strain evidence="1">Devon</strain>
    </source>
</reference>
<dbReference type="Pfam" id="PF06502">
    <property type="entry name" value="Equine_IAV_S2"/>
    <property type="match status" value="1"/>
</dbReference>
<name>A0A411K850_9RETR</name>
<organism evidence="1">
    <name type="scientific">Equine infectious anemia virus</name>
    <dbReference type="NCBI Taxonomy" id="11665"/>
    <lineage>
        <taxon>Viruses</taxon>
        <taxon>Riboviria</taxon>
        <taxon>Pararnavirae</taxon>
        <taxon>Artverviricota</taxon>
        <taxon>Revtraviricetes</taxon>
        <taxon>Ortervirales</taxon>
        <taxon>Retroviridae</taxon>
        <taxon>Orthoretrovirinae</taxon>
        <taxon>Lentivirus</taxon>
        <taxon>Lentivirus equinfane</taxon>
    </lineage>
</organism>
<sequence length="74" mass="8638">MGLFGKGVTWSALPFMGASRGEYQHLLSNNQTTHMMRTQYLNPITLIRIVTEKRKWQKEETQKIRAQDAKKIKC</sequence>
<dbReference type="EMBL" id="MH580897">
    <property type="protein sequence ID" value="QBC73615.1"/>
    <property type="molecule type" value="Genomic_DNA"/>
</dbReference>
<accession>A0A411K850</accession>
<evidence type="ECO:0000313" key="1">
    <source>
        <dbReference type="EMBL" id="QBC73615.1"/>
    </source>
</evidence>